<name>A0A6A3DGF3_9STRA</name>
<dbReference type="AlphaFoldDB" id="A0A6A3DGF3"/>
<evidence type="ECO:0000313" key="2">
    <source>
        <dbReference type="Proteomes" id="UP000429523"/>
    </source>
</evidence>
<sequence>MDNGWEGCMVTNWTNGWMGEDWAARTTAAKASRRSVIRRPLKSGLEAAESALGPITERTTSLLSAPSAHWRGTEWTTSPASTQSARWRLTERTTSLASTQCARWRLTERTAGSVNTQSACWRRTLDGRTGNLVIWTSERTELRGKFEAEDGSDCPSRLSSRVVVGQAPEGYVRVAKFGVGQENIIRSPSDS</sequence>
<dbReference type="EMBL" id="QXGF01003729">
    <property type="protein sequence ID" value="KAE8920964.1"/>
    <property type="molecule type" value="Genomic_DNA"/>
</dbReference>
<dbReference type="Proteomes" id="UP000429523">
    <property type="component" value="Unassembled WGS sequence"/>
</dbReference>
<evidence type="ECO:0000313" key="1">
    <source>
        <dbReference type="EMBL" id="KAE8920964.1"/>
    </source>
</evidence>
<organism evidence="1 2">
    <name type="scientific">Phytophthora fragariae</name>
    <dbReference type="NCBI Taxonomy" id="53985"/>
    <lineage>
        <taxon>Eukaryota</taxon>
        <taxon>Sar</taxon>
        <taxon>Stramenopiles</taxon>
        <taxon>Oomycota</taxon>
        <taxon>Peronosporomycetes</taxon>
        <taxon>Peronosporales</taxon>
        <taxon>Peronosporaceae</taxon>
        <taxon>Phytophthora</taxon>
    </lineage>
</organism>
<comment type="caution">
    <text evidence="1">The sequence shown here is derived from an EMBL/GenBank/DDBJ whole genome shotgun (WGS) entry which is preliminary data.</text>
</comment>
<accession>A0A6A3DGF3</accession>
<protein>
    <submittedName>
        <fullName evidence="1">Uncharacterized protein</fullName>
    </submittedName>
</protein>
<gene>
    <name evidence="1" type="ORF">PF009_g28748</name>
</gene>
<proteinExistence type="predicted"/>
<reference evidence="1 2" key="1">
    <citation type="submission" date="2018-08" db="EMBL/GenBank/DDBJ databases">
        <title>Genomic investigation of the strawberry pathogen Phytophthora fragariae indicates pathogenicity is determined by transcriptional variation in three key races.</title>
        <authorList>
            <person name="Adams T.M."/>
            <person name="Armitage A.D."/>
            <person name="Sobczyk M.K."/>
            <person name="Bates H.J."/>
            <person name="Dunwell J.M."/>
            <person name="Nellist C.F."/>
            <person name="Harrison R.J."/>
        </authorList>
    </citation>
    <scope>NUCLEOTIDE SEQUENCE [LARGE SCALE GENOMIC DNA]</scope>
    <source>
        <strain evidence="1 2">NOV-9</strain>
    </source>
</reference>